<feature type="compositionally biased region" description="Acidic residues" evidence="7">
    <location>
        <begin position="111"/>
        <end position="121"/>
    </location>
</feature>
<evidence type="ECO:0000256" key="7">
    <source>
        <dbReference type="SAM" id="MobiDB-lite"/>
    </source>
</evidence>
<dbReference type="NCBIfam" id="NF003810">
    <property type="entry name" value="PRK05399.1"/>
    <property type="match status" value="1"/>
</dbReference>
<feature type="compositionally biased region" description="Polar residues" evidence="7">
    <location>
        <begin position="188"/>
        <end position="201"/>
    </location>
</feature>
<evidence type="ECO:0000313" key="10">
    <source>
        <dbReference type="Proteomes" id="UP000230002"/>
    </source>
</evidence>
<dbReference type="PANTHER" id="PTHR11361:SF148">
    <property type="entry name" value="DNA MISMATCH REPAIR PROTEIN MSH6"/>
    <property type="match status" value="1"/>
</dbReference>
<dbReference type="InterPro" id="IPR036678">
    <property type="entry name" value="MutS_con_dom_sf"/>
</dbReference>
<evidence type="ECO:0000256" key="4">
    <source>
        <dbReference type="ARBA" id="ARBA00022840"/>
    </source>
</evidence>
<keyword evidence="6" id="KW-0175">Coiled coil</keyword>
<protein>
    <recommendedName>
        <fullName evidence="8">DNA mismatch repair proteins mutS family domain-containing protein</fullName>
    </recommendedName>
</protein>
<dbReference type="Pfam" id="PF01624">
    <property type="entry name" value="MutS_I"/>
    <property type="match status" value="1"/>
</dbReference>
<reference evidence="9 10" key="1">
    <citation type="journal article" date="2015" name="Sci. Rep.">
        <title>Chromosome-level genome map provides insights into diverse defense mechanisms in the medicinal fungus Ganoderma sinense.</title>
        <authorList>
            <person name="Zhu Y."/>
            <person name="Xu J."/>
            <person name="Sun C."/>
            <person name="Zhou S."/>
            <person name="Xu H."/>
            <person name="Nelson D.R."/>
            <person name="Qian J."/>
            <person name="Song J."/>
            <person name="Luo H."/>
            <person name="Xiang L."/>
            <person name="Li Y."/>
            <person name="Xu Z."/>
            <person name="Ji A."/>
            <person name="Wang L."/>
            <person name="Lu S."/>
            <person name="Hayward A."/>
            <person name="Sun W."/>
            <person name="Li X."/>
            <person name="Schwartz D.C."/>
            <person name="Wang Y."/>
            <person name="Chen S."/>
        </authorList>
    </citation>
    <scope>NUCLEOTIDE SEQUENCE [LARGE SCALE GENOMIC DNA]</scope>
    <source>
        <strain evidence="9 10">ZZ0214-1</strain>
    </source>
</reference>
<dbReference type="SUPFAM" id="SSF48334">
    <property type="entry name" value="DNA repair protein MutS, domain III"/>
    <property type="match status" value="1"/>
</dbReference>
<dbReference type="PROSITE" id="PS00486">
    <property type="entry name" value="DNA_MISMATCH_REPAIR_2"/>
    <property type="match status" value="1"/>
</dbReference>
<dbReference type="InterPro" id="IPR036187">
    <property type="entry name" value="DNA_mismatch_repair_MutS_sf"/>
</dbReference>
<dbReference type="Gene3D" id="3.30.420.110">
    <property type="entry name" value="MutS, connector domain"/>
    <property type="match status" value="1"/>
</dbReference>
<dbReference type="Pfam" id="PF00488">
    <property type="entry name" value="MutS_V"/>
    <property type="match status" value="1"/>
</dbReference>
<dbReference type="SMART" id="SM00534">
    <property type="entry name" value="MUTSac"/>
    <property type="match status" value="1"/>
</dbReference>
<keyword evidence="10" id="KW-1185">Reference proteome</keyword>
<evidence type="ECO:0000256" key="3">
    <source>
        <dbReference type="ARBA" id="ARBA00022763"/>
    </source>
</evidence>
<keyword evidence="4" id="KW-0067">ATP-binding</keyword>
<comment type="similarity">
    <text evidence="1">Belongs to the DNA mismatch repair MutS family.</text>
</comment>
<feature type="compositionally biased region" description="Acidic residues" evidence="7">
    <location>
        <begin position="214"/>
        <end position="232"/>
    </location>
</feature>
<dbReference type="STRING" id="1077348.A0A2G8RPY6"/>
<accession>A0A2G8RPY6</accession>
<dbReference type="Gene3D" id="3.40.50.300">
    <property type="entry name" value="P-loop containing nucleotide triphosphate hydrolases"/>
    <property type="match status" value="1"/>
</dbReference>
<dbReference type="PANTHER" id="PTHR11361">
    <property type="entry name" value="DNA MISMATCH REPAIR PROTEIN MUTS FAMILY MEMBER"/>
    <property type="match status" value="1"/>
</dbReference>
<sequence length="1623" mass="179625">MAPTAKNNADKMKQKSLTSFFGKKDGVDSKGSSVTNKPKPKPAVTVTPAKSTKTKLRDKEIPPSSPSAATEVHTPMLKGNSQSSGIISATYTRSSVGGSSGCDTPPTSDLIDVDMLSEADPSEALPSSASKSNTTRRKRKIVVEDSDDDLPPSDPIPYGNANDRSKKPRMAAVFSDVEDAGEEAPGMNSFTKRLTKYQKSPAKSKSRGRKKVDDDDDFIVPDDIDEEDEEVETASTRGRSSSRASSRMSSRSSALSELDSDLDLDDEDDDPKSKSKSRSKPKASSRKKTVAPLKQESSSKGPGGSAFLTAAEQRALKQKSEKKAAEDPFSFLADVRDKDGLRPGEPGYDPRTLHIPKSAWNEFTPFEKQFWEIKQNHFDTILFFQKGKFLELYEEDARIGHQEFDLKLTQRVKMSMVGVPEMSFNFWAAKFLAKGYKVGRVDQAETALGAEMRLAADKKSKKPPAADKGKDKIVRRELNKVFTNGTLVDAELLTDDQAGHCVSIREEEGTETKDGKQTFGICVLDSATSEFNLSAFEDDVCRTRLETMMRQLRPKEIIFTKAGYQAYSLGNLSVSTTRLLKSILPGSCLWTSLRDVEGLKLNETVKELKKLYPASDDDDEMADNPHGLSNAVPEPIRQMLPHTGAIEALGSMIWYLNTLNIDKDILSMKNFNVYDPMRRGQGLVLDGQTLAHIEVLQNSEGTEEGTLLKLLSRCVTPSGKRLFRIWLCMPLREVADINARLDAVQDLLDHPTFEGQFTAIAKGLPDLERIVSRIHAKNCKVKDFLKVLTAFKNLSKGLIELADTADSFSSRTITGLLRSAPDLAPNLKHIKSMFQTPEEKSDELVPEDGKDEVYDEVMSEINELEEELKAELKSIRKKTGLDATYWHSAQGTKEIYLVQLQGKEKEKAPKEWTLSGSIKNAKRFIVPALQSTIRKLKEARENRNTAIKDFKNRLYAEFDADRSVWLRAIRVLAELDCLFSLAKASSALGEPACRPELVDRDEAFIDFEDLRHPALVASSSLKGDFIPNDVKLGGDVGRIALLTGPNMGGKSTAMRMTATGIIMAQLGMLVPAKSARLCPVDSILTRMGAYDNMFSNASTFKVELDECCKILRDATPKSFVILDELGRGTSTYDGMAIAGAVLHQLATHTLSLSFFATHYGSLTDDYAYHPNVRNMHMETLVDDEKRELVFLYKLVDGVAGSSFGTHVANLAGVPLEVVERAEVVSKDFAKHFKEKLEGKKNKVSGRLPLVAQADFAYLFKLATGILDLPEDKPLKADFTHPNPNIVSAYRICYLAEHVIKPTQDPLTPREETVGLPILVNVRILGHLLSQSPFLSDAAISEVARGIISCRADPEGTGETDVEALNKLGELYKNHLLLPFRKFRAQGQTPLSTPSTSSDASSDSVEHTCQPQAALGEMLAQTPNSRTTSKKLAMQREDHRCIVTGMLGLQYAVDLRRRTGETYKDAVTCLHVCHIFAGSTIMNIGRGKMNEGDGDGEDNRWALLKSLGYTDIANDFTTADHVHSLTNVMMMAFNLRDAFDRLNMWFEPIENEYSCYRLCSIWMLPYSLVAGQEVTFQSTDSHRLPLPNREYLRIHAACCRVAQLSGAAIIFDELEQDMDSNPDP</sequence>
<keyword evidence="2" id="KW-0547">Nucleotide-binding</keyword>
<feature type="compositionally biased region" description="Basic residues" evidence="7">
    <location>
        <begin position="274"/>
        <end position="289"/>
    </location>
</feature>
<dbReference type="InterPro" id="IPR045076">
    <property type="entry name" value="MutS"/>
</dbReference>
<feature type="compositionally biased region" description="Low complexity" evidence="7">
    <location>
        <begin position="239"/>
        <end position="257"/>
    </location>
</feature>
<feature type="compositionally biased region" description="Acidic residues" evidence="7">
    <location>
        <begin position="258"/>
        <end position="270"/>
    </location>
</feature>
<keyword evidence="5" id="KW-0238">DNA-binding</keyword>
<feature type="domain" description="DNA mismatch repair proteins mutS family" evidence="8">
    <location>
        <begin position="1118"/>
        <end position="1134"/>
    </location>
</feature>
<dbReference type="Gene3D" id="3.40.1170.10">
    <property type="entry name" value="DNA repair protein MutS, domain I"/>
    <property type="match status" value="1"/>
</dbReference>
<dbReference type="Pfam" id="PF05192">
    <property type="entry name" value="MutS_III"/>
    <property type="match status" value="1"/>
</dbReference>
<feature type="coiled-coil region" evidence="6">
    <location>
        <begin position="847"/>
        <end position="881"/>
    </location>
</feature>
<organism evidence="9 10">
    <name type="scientific">Ganoderma sinense ZZ0214-1</name>
    <dbReference type="NCBI Taxonomy" id="1077348"/>
    <lineage>
        <taxon>Eukaryota</taxon>
        <taxon>Fungi</taxon>
        <taxon>Dikarya</taxon>
        <taxon>Basidiomycota</taxon>
        <taxon>Agaricomycotina</taxon>
        <taxon>Agaricomycetes</taxon>
        <taxon>Polyporales</taxon>
        <taxon>Polyporaceae</taxon>
        <taxon>Ganoderma</taxon>
    </lineage>
</organism>
<dbReference type="InterPro" id="IPR007696">
    <property type="entry name" value="DNA_mismatch_repair_MutS_core"/>
</dbReference>
<dbReference type="InterPro" id="IPR000432">
    <property type="entry name" value="DNA_mismatch_repair_MutS_C"/>
</dbReference>
<keyword evidence="3" id="KW-0227">DNA damage</keyword>
<dbReference type="GO" id="GO:0005524">
    <property type="term" value="F:ATP binding"/>
    <property type="evidence" value="ECO:0007669"/>
    <property type="project" value="UniProtKB-KW"/>
</dbReference>
<dbReference type="Pfam" id="PF05190">
    <property type="entry name" value="MutS_IV"/>
    <property type="match status" value="1"/>
</dbReference>
<dbReference type="InterPro" id="IPR027417">
    <property type="entry name" value="P-loop_NTPase"/>
</dbReference>
<evidence type="ECO:0000256" key="6">
    <source>
        <dbReference type="SAM" id="Coils"/>
    </source>
</evidence>
<evidence type="ECO:0000256" key="2">
    <source>
        <dbReference type="ARBA" id="ARBA00022741"/>
    </source>
</evidence>
<evidence type="ECO:0000256" key="5">
    <source>
        <dbReference type="ARBA" id="ARBA00023125"/>
    </source>
</evidence>
<dbReference type="Pfam" id="PF05188">
    <property type="entry name" value="MutS_II"/>
    <property type="match status" value="1"/>
</dbReference>
<dbReference type="Proteomes" id="UP000230002">
    <property type="component" value="Unassembled WGS sequence"/>
</dbReference>
<evidence type="ECO:0000259" key="8">
    <source>
        <dbReference type="PROSITE" id="PS00486"/>
    </source>
</evidence>
<proteinExistence type="inferred from homology"/>
<evidence type="ECO:0000256" key="1">
    <source>
        <dbReference type="ARBA" id="ARBA00006271"/>
    </source>
</evidence>
<dbReference type="GO" id="GO:0032301">
    <property type="term" value="C:MutSalpha complex"/>
    <property type="evidence" value="ECO:0007669"/>
    <property type="project" value="TreeGrafter"/>
</dbReference>
<evidence type="ECO:0000313" key="9">
    <source>
        <dbReference type="EMBL" id="PIL23567.1"/>
    </source>
</evidence>
<comment type="caution">
    <text evidence="9">The sequence shown here is derived from an EMBL/GenBank/DDBJ whole genome shotgun (WGS) entry which is preliminary data.</text>
</comment>
<dbReference type="SMART" id="SM00533">
    <property type="entry name" value="MUTSd"/>
    <property type="match status" value="1"/>
</dbReference>
<dbReference type="InterPro" id="IPR007860">
    <property type="entry name" value="DNA_mmatch_repair_MutS_con_dom"/>
</dbReference>
<dbReference type="SUPFAM" id="SSF55271">
    <property type="entry name" value="DNA repair protein MutS, domain I"/>
    <property type="match status" value="1"/>
</dbReference>
<dbReference type="InterPro" id="IPR007861">
    <property type="entry name" value="DNA_mismatch_repair_MutS_clamp"/>
</dbReference>
<dbReference type="GO" id="GO:0030983">
    <property type="term" value="F:mismatched DNA binding"/>
    <property type="evidence" value="ECO:0007669"/>
    <property type="project" value="InterPro"/>
</dbReference>
<gene>
    <name evidence="9" type="ORF">GSI_14880</name>
</gene>
<feature type="region of interest" description="Disordered" evidence="7">
    <location>
        <begin position="1"/>
        <end position="306"/>
    </location>
</feature>
<dbReference type="GO" id="GO:0140664">
    <property type="term" value="F:ATP-dependent DNA damage sensor activity"/>
    <property type="evidence" value="ECO:0007669"/>
    <property type="project" value="InterPro"/>
</dbReference>
<dbReference type="Gene3D" id="1.10.1420.10">
    <property type="match status" value="2"/>
</dbReference>
<dbReference type="FunFam" id="3.40.1170.10:FF:000002">
    <property type="entry name" value="DNA mismatch repair protein"/>
    <property type="match status" value="1"/>
</dbReference>
<dbReference type="SUPFAM" id="SSF53150">
    <property type="entry name" value="DNA repair protein MutS, domain II"/>
    <property type="match status" value="1"/>
</dbReference>
<feature type="compositionally biased region" description="Polar residues" evidence="7">
    <location>
        <begin position="79"/>
        <end position="107"/>
    </location>
</feature>
<dbReference type="EMBL" id="AYKW01000068">
    <property type="protein sequence ID" value="PIL23567.1"/>
    <property type="molecule type" value="Genomic_DNA"/>
</dbReference>
<dbReference type="OrthoDB" id="121051at2759"/>
<dbReference type="InterPro" id="IPR016151">
    <property type="entry name" value="DNA_mismatch_repair_MutS_N"/>
</dbReference>
<dbReference type="SUPFAM" id="SSF52540">
    <property type="entry name" value="P-loop containing nucleoside triphosphate hydrolases"/>
    <property type="match status" value="1"/>
</dbReference>
<dbReference type="GO" id="GO:0006298">
    <property type="term" value="P:mismatch repair"/>
    <property type="evidence" value="ECO:0007669"/>
    <property type="project" value="InterPro"/>
</dbReference>
<name>A0A2G8RPY6_9APHY</name>
<dbReference type="InterPro" id="IPR007695">
    <property type="entry name" value="DNA_mismatch_repair_MutS-lik_N"/>
</dbReference>